<feature type="region of interest" description="Disordered" evidence="1">
    <location>
        <begin position="1"/>
        <end position="29"/>
    </location>
</feature>
<accession>A0A2S9XCM2</accession>
<name>A0A2S9XCM2_9BACT</name>
<evidence type="ECO:0008006" key="4">
    <source>
        <dbReference type="Google" id="ProtNLM"/>
    </source>
</evidence>
<dbReference type="Proteomes" id="UP000237968">
    <property type="component" value="Unassembled WGS sequence"/>
</dbReference>
<protein>
    <recommendedName>
        <fullName evidence="4">AMIN domain-containing protein</fullName>
    </recommendedName>
</protein>
<evidence type="ECO:0000313" key="3">
    <source>
        <dbReference type="Proteomes" id="UP000237968"/>
    </source>
</evidence>
<dbReference type="AlphaFoldDB" id="A0A2S9XCM2"/>
<comment type="caution">
    <text evidence="2">The sequence shown here is derived from an EMBL/GenBank/DDBJ whole genome shotgun (WGS) entry which is preliminary data.</text>
</comment>
<evidence type="ECO:0000256" key="1">
    <source>
        <dbReference type="SAM" id="MobiDB-lite"/>
    </source>
</evidence>
<evidence type="ECO:0000313" key="2">
    <source>
        <dbReference type="EMBL" id="PRP90613.1"/>
    </source>
</evidence>
<sequence>MRPPPPSSPEVEDDALDPPPKLADLPEGSPVRAWFEAAIDLDLEPAPARGPEPADDPEPEVDAARWFGPELLLLRERPPEVQPSDVGTSVDGPRLVILTRLSLHPVPGGDAVELELAGAGAVAPAIQAIDSNRARLSIADAGAVPGFLAARPARAEVEVVDVTRRGRVVEIEVEFGRGWSLREVTRLDNGARVRFEPE</sequence>
<proteinExistence type="predicted"/>
<keyword evidence="3" id="KW-1185">Reference proteome</keyword>
<gene>
    <name evidence="2" type="ORF">ENSA5_63200</name>
</gene>
<feature type="region of interest" description="Disordered" evidence="1">
    <location>
        <begin position="42"/>
        <end position="61"/>
    </location>
</feature>
<reference evidence="2 3" key="1">
    <citation type="submission" date="2018-03" db="EMBL/GenBank/DDBJ databases">
        <title>Draft Genome Sequences of the Obligatory Marine Myxobacteria Enhygromyxa salina SWB005.</title>
        <authorList>
            <person name="Poehlein A."/>
            <person name="Moghaddam J.A."/>
            <person name="Harms H."/>
            <person name="Alanjari M."/>
            <person name="Koenig G.M."/>
            <person name="Daniel R."/>
            <person name="Schaeberle T.F."/>
        </authorList>
    </citation>
    <scope>NUCLEOTIDE SEQUENCE [LARGE SCALE GENOMIC DNA]</scope>
    <source>
        <strain evidence="2 3">SWB005</strain>
    </source>
</reference>
<organism evidence="2 3">
    <name type="scientific">Enhygromyxa salina</name>
    <dbReference type="NCBI Taxonomy" id="215803"/>
    <lineage>
        <taxon>Bacteria</taxon>
        <taxon>Pseudomonadati</taxon>
        <taxon>Myxococcota</taxon>
        <taxon>Polyangia</taxon>
        <taxon>Nannocystales</taxon>
        <taxon>Nannocystaceae</taxon>
        <taxon>Enhygromyxa</taxon>
    </lineage>
</organism>
<dbReference type="EMBL" id="PVNK01000276">
    <property type="protein sequence ID" value="PRP90613.1"/>
    <property type="molecule type" value="Genomic_DNA"/>
</dbReference>